<proteinExistence type="inferred from homology"/>
<dbReference type="Proteomes" id="UP001293718">
    <property type="component" value="Unassembled WGS sequence"/>
</dbReference>
<dbReference type="PRINTS" id="PR00111">
    <property type="entry name" value="ABHYDROLASE"/>
</dbReference>
<name>A0ABU5IPS6_9BURK</name>
<comment type="similarity">
    <text evidence="1">Belongs to the AB hydrolase superfamily.</text>
</comment>
<reference evidence="3 4" key="1">
    <citation type="submission" date="2023-11" db="EMBL/GenBank/DDBJ databases">
        <title>Draft genome of Azohydromonas lata strain H1 (DSM1123), a polyhydroxyalkanoate producer.</title>
        <authorList>
            <person name="Traversa D."/>
            <person name="D'Addabbo P."/>
            <person name="Pazzani C."/>
            <person name="Manzari C."/>
            <person name="Chiara M."/>
            <person name="Scrascia M."/>
        </authorList>
    </citation>
    <scope>NUCLEOTIDE SEQUENCE [LARGE SCALE GENOMIC DNA]</scope>
    <source>
        <strain evidence="3 4">H1</strain>
    </source>
</reference>
<dbReference type="PANTHER" id="PTHR43039">
    <property type="entry name" value="ESTERASE-RELATED"/>
    <property type="match status" value="1"/>
</dbReference>
<accession>A0ABU5IPS6</accession>
<keyword evidence="3" id="KW-0378">Hydrolase</keyword>
<dbReference type="EMBL" id="JAXOJX010000087">
    <property type="protein sequence ID" value="MDZ5460900.1"/>
    <property type="molecule type" value="Genomic_DNA"/>
</dbReference>
<keyword evidence="4" id="KW-1185">Reference proteome</keyword>
<protein>
    <submittedName>
        <fullName evidence="3">Alpha/beta hydrolase</fullName>
    </submittedName>
</protein>
<dbReference type="InterPro" id="IPR000073">
    <property type="entry name" value="AB_hydrolase_1"/>
</dbReference>
<dbReference type="Pfam" id="PF12697">
    <property type="entry name" value="Abhydrolase_6"/>
    <property type="match status" value="1"/>
</dbReference>
<evidence type="ECO:0000313" key="3">
    <source>
        <dbReference type="EMBL" id="MDZ5460900.1"/>
    </source>
</evidence>
<sequence length="267" mass="28620">MNGNVLLRHRVRVSGSGSRALLFSHGLGFDQRAWRLVAPAFEATHRVVVFDHAGCSAAAAQSYDEARHGSLHGYAQDLLDICDALALERVSVVGHSVGGMIGLLASLAQPARFERLVLLTASPCYMNLGDYTGGFDRADLEAVLAMMERSMLGWAQFMAPMALNDPSRPELLSEVESSFAASDPYTTQRLARLVFLGDHRALMPQVSVPALLVQCAGDVVVPVPVGHWLHEHLAGSELALLDTAGHCPQLSQAPRTTALIAQYLGAA</sequence>
<dbReference type="Gene3D" id="3.40.50.1820">
    <property type="entry name" value="alpha/beta hydrolase"/>
    <property type="match status" value="1"/>
</dbReference>
<comment type="caution">
    <text evidence="3">The sequence shown here is derived from an EMBL/GenBank/DDBJ whole genome shotgun (WGS) entry which is preliminary data.</text>
</comment>
<evidence type="ECO:0000313" key="4">
    <source>
        <dbReference type="Proteomes" id="UP001293718"/>
    </source>
</evidence>
<feature type="domain" description="AB hydrolase-1" evidence="2">
    <location>
        <begin position="21"/>
        <end position="253"/>
    </location>
</feature>
<dbReference type="InterPro" id="IPR029058">
    <property type="entry name" value="AB_hydrolase_fold"/>
</dbReference>
<dbReference type="RefSeq" id="WP_322468211.1">
    <property type="nucleotide sequence ID" value="NZ_JAXOJX010000087.1"/>
</dbReference>
<dbReference type="SUPFAM" id="SSF53474">
    <property type="entry name" value="alpha/beta-Hydrolases"/>
    <property type="match status" value="1"/>
</dbReference>
<gene>
    <name evidence="3" type="ORF">SM757_30415</name>
</gene>
<dbReference type="GO" id="GO:0016787">
    <property type="term" value="F:hydrolase activity"/>
    <property type="evidence" value="ECO:0007669"/>
    <property type="project" value="UniProtKB-KW"/>
</dbReference>
<organism evidence="3 4">
    <name type="scientific">Azohydromonas lata</name>
    <dbReference type="NCBI Taxonomy" id="45677"/>
    <lineage>
        <taxon>Bacteria</taxon>
        <taxon>Pseudomonadati</taxon>
        <taxon>Pseudomonadota</taxon>
        <taxon>Betaproteobacteria</taxon>
        <taxon>Burkholderiales</taxon>
        <taxon>Sphaerotilaceae</taxon>
        <taxon>Azohydromonas</taxon>
    </lineage>
</organism>
<evidence type="ECO:0000259" key="2">
    <source>
        <dbReference type="Pfam" id="PF12697"/>
    </source>
</evidence>
<evidence type="ECO:0000256" key="1">
    <source>
        <dbReference type="ARBA" id="ARBA00008645"/>
    </source>
</evidence>